<dbReference type="Proteomes" id="UP001359559">
    <property type="component" value="Unassembled WGS sequence"/>
</dbReference>
<feature type="compositionally biased region" description="Polar residues" evidence="8">
    <location>
        <begin position="1891"/>
        <end position="1930"/>
    </location>
</feature>
<dbReference type="InterPro" id="IPR045867">
    <property type="entry name" value="DNA-dir_RpoC_beta_prime"/>
</dbReference>
<keyword evidence="4" id="KW-0862">Zinc</keyword>
<dbReference type="InterPro" id="IPR006592">
    <property type="entry name" value="RNA_pol_N"/>
</dbReference>
<dbReference type="InterPro" id="IPR000722">
    <property type="entry name" value="RNA_pol_asu"/>
</dbReference>
<feature type="compositionally biased region" description="Polar residues" evidence="8">
    <location>
        <begin position="1697"/>
        <end position="1712"/>
    </location>
</feature>
<protein>
    <recommendedName>
        <fullName evidence="7">DNA-directed RNA polymerase subunit</fullName>
        <ecNumber evidence="7">2.7.7.6</ecNumber>
    </recommendedName>
</protein>
<comment type="function">
    <text evidence="7">DNA-dependent RNA polymerase catalyzes the transcription of DNA into RNA using the four ribonucleoside triphosphates as substrates.</text>
</comment>
<keyword evidence="3 7" id="KW-0548">Nucleotidyltransferase</keyword>
<evidence type="ECO:0000256" key="4">
    <source>
        <dbReference type="ARBA" id="ARBA00022833"/>
    </source>
</evidence>
<evidence type="ECO:0000256" key="1">
    <source>
        <dbReference type="ARBA" id="ARBA00022478"/>
    </source>
</evidence>
<keyword evidence="5 7" id="KW-0804">Transcription</keyword>
<feature type="compositionally biased region" description="Polar residues" evidence="8">
    <location>
        <begin position="2102"/>
        <end position="2112"/>
    </location>
</feature>
<feature type="compositionally biased region" description="Basic and acidic residues" evidence="8">
    <location>
        <begin position="1415"/>
        <end position="1429"/>
    </location>
</feature>
<dbReference type="Pfam" id="PF11523">
    <property type="entry name" value="DUF3223"/>
    <property type="match status" value="1"/>
</dbReference>
<feature type="compositionally biased region" description="Basic and acidic residues" evidence="8">
    <location>
        <begin position="1482"/>
        <end position="1533"/>
    </location>
</feature>
<dbReference type="Pfam" id="PF04997">
    <property type="entry name" value="RNA_pol_Rpb1_1"/>
    <property type="match status" value="1"/>
</dbReference>
<feature type="region of interest" description="Disordered" evidence="8">
    <location>
        <begin position="2099"/>
        <end position="2147"/>
    </location>
</feature>
<accession>A0AAN9KHS0</accession>
<dbReference type="GO" id="GO:0003899">
    <property type="term" value="F:DNA-directed RNA polymerase activity"/>
    <property type="evidence" value="ECO:0007669"/>
    <property type="project" value="UniProtKB-EC"/>
</dbReference>
<feature type="compositionally biased region" description="Basic and acidic residues" evidence="8">
    <location>
        <begin position="1636"/>
        <end position="1651"/>
    </location>
</feature>
<dbReference type="Gene3D" id="3.30.1490.180">
    <property type="entry name" value="RNA polymerase ii"/>
    <property type="match status" value="1"/>
</dbReference>
<dbReference type="GO" id="GO:0000428">
    <property type="term" value="C:DNA-directed RNA polymerase complex"/>
    <property type="evidence" value="ECO:0007669"/>
    <property type="project" value="UniProtKB-KW"/>
</dbReference>
<reference evidence="10 11" key="1">
    <citation type="submission" date="2024-01" db="EMBL/GenBank/DDBJ databases">
        <title>The genomes of 5 underutilized Papilionoideae crops provide insights into root nodulation and disease resistance.</title>
        <authorList>
            <person name="Yuan L."/>
        </authorList>
    </citation>
    <scope>NUCLEOTIDE SEQUENCE [LARGE SCALE GENOMIC DNA]</scope>
    <source>
        <strain evidence="10">LY-2023</strain>
        <tissue evidence="10">Leaf</tissue>
    </source>
</reference>
<dbReference type="InterPro" id="IPR007066">
    <property type="entry name" value="RNA_pol_Rpb1_3"/>
</dbReference>
<feature type="compositionally biased region" description="Polar residues" evidence="8">
    <location>
        <begin position="1837"/>
        <end position="1878"/>
    </location>
</feature>
<dbReference type="Gene3D" id="4.10.860.120">
    <property type="entry name" value="RNA polymerase II, clamp domain"/>
    <property type="match status" value="1"/>
</dbReference>
<name>A0AAN9KHS0_CLITE</name>
<dbReference type="InterPro" id="IPR007081">
    <property type="entry name" value="RNA_pol_Rpb1_5"/>
</dbReference>
<evidence type="ECO:0000256" key="6">
    <source>
        <dbReference type="ARBA" id="ARBA00048552"/>
    </source>
</evidence>
<feature type="region of interest" description="Disordered" evidence="8">
    <location>
        <begin position="1373"/>
        <end position="1429"/>
    </location>
</feature>
<feature type="compositionally biased region" description="Polar residues" evidence="8">
    <location>
        <begin position="1750"/>
        <end position="1770"/>
    </location>
</feature>
<feature type="compositionally biased region" description="Basic and acidic residues" evidence="8">
    <location>
        <begin position="1599"/>
        <end position="1612"/>
    </location>
</feature>
<dbReference type="PANTHER" id="PTHR19376:SF51">
    <property type="entry name" value="DNA-DIRECTED RNA POLYMERASE V SUBUNIT 1"/>
    <property type="match status" value="1"/>
</dbReference>
<evidence type="ECO:0000256" key="5">
    <source>
        <dbReference type="ARBA" id="ARBA00023163"/>
    </source>
</evidence>
<evidence type="ECO:0000313" key="10">
    <source>
        <dbReference type="EMBL" id="KAK7317354.1"/>
    </source>
</evidence>
<dbReference type="GO" id="GO:0003677">
    <property type="term" value="F:DNA binding"/>
    <property type="evidence" value="ECO:0007669"/>
    <property type="project" value="InterPro"/>
</dbReference>
<evidence type="ECO:0000259" key="9">
    <source>
        <dbReference type="SMART" id="SM00663"/>
    </source>
</evidence>
<comment type="similarity">
    <text evidence="7">Belongs to the RNA polymerase beta' chain family.</text>
</comment>
<dbReference type="GO" id="GO:0006351">
    <property type="term" value="P:DNA-templated transcription"/>
    <property type="evidence" value="ECO:0007669"/>
    <property type="project" value="InterPro"/>
</dbReference>
<feature type="compositionally biased region" description="Polar residues" evidence="8">
    <location>
        <begin position="1373"/>
        <end position="1389"/>
    </location>
</feature>
<comment type="caution">
    <text evidence="10">The sequence shown here is derived from an EMBL/GenBank/DDBJ whole genome shotgun (WGS) entry which is preliminary data.</text>
</comment>
<dbReference type="InterPro" id="IPR007080">
    <property type="entry name" value="RNA_pol_Rpb1_1"/>
</dbReference>
<dbReference type="Gene3D" id="1.10.274.100">
    <property type="entry name" value="RNA polymerase Rpb1, domain 3"/>
    <property type="match status" value="1"/>
</dbReference>
<feature type="compositionally biased region" description="Basic and acidic residues" evidence="8">
    <location>
        <begin position="1447"/>
        <end position="1463"/>
    </location>
</feature>
<feature type="domain" description="RNA polymerase N-terminal" evidence="9">
    <location>
        <begin position="280"/>
        <end position="579"/>
    </location>
</feature>
<dbReference type="SMART" id="SM00663">
    <property type="entry name" value="RPOLA_N"/>
    <property type="match status" value="1"/>
</dbReference>
<feature type="region of interest" description="Disordered" evidence="8">
    <location>
        <begin position="1442"/>
        <end position="1983"/>
    </location>
</feature>
<dbReference type="Gene3D" id="2.40.40.20">
    <property type="match status" value="1"/>
</dbReference>
<feature type="compositionally biased region" description="Basic and acidic residues" evidence="8">
    <location>
        <begin position="1660"/>
        <end position="1686"/>
    </location>
</feature>
<dbReference type="PANTHER" id="PTHR19376">
    <property type="entry name" value="DNA-DIRECTED RNA POLYMERASE"/>
    <property type="match status" value="1"/>
</dbReference>
<keyword evidence="11" id="KW-1185">Reference proteome</keyword>
<feature type="compositionally biased region" description="Basic and acidic residues" evidence="8">
    <location>
        <begin position="1560"/>
        <end position="1573"/>
    </location>
</feature>
<dbReference type="Pfam" id="PF04983">
    <property type="entry name" value="RNA_pol_Rpb1_3"/>
    <property type="match status" value="1"/>
</dbReference>
<gene>
    <name evidence="10" type="ORF">RJT34_01506</name>
</gene>
<feature type="compositionally biased region" description="Polar residues" evidence="8">
    <location>
        <begin position="1539"/>
        <end position="1557"/>
    </location>
</feature>
<proteinExistence type="inferred from homology"/>
<dbReference type="Pfam" id="PF04998">
    <property type="entry name" value="RNA_pol_Rpb1_5"/>
    <property type="match status" value="1"/>
</dbReference>
<organism evidence="10 11">
    <name type="scientific">Clitoria ternatea</name>
    <name type="common">Butterfly pea</name>
    <dbReference type="NCBI Taxonomy" id="43366"/>
    <lineage>
        <taxon>Eukaryota</taxon>
        <taxon>Viridiplantae</taxon>
        <taxon>Streptophyta</taxon>
        <taxon>Embryophyta</taxon>
        <taxon>Tracheophyta</taxon>
        <taxon>Spermatophyta</taxon>
        <taxon>Magnoliopsida</taxon>
        <taxon>eudicotyledons</taxon>
        <taxon>Gunneridae</taxon>
        <taxon>Pentapetalae</taxon>
        <taxon>rosids</taxon>
        <taxon>fabids</taxon>
        <taxon>Fabales</taxon>
        <taxon>Fabaceae</taxon>
        <taxon>Papilionoideae</taxon>
        <taxon>50 kb inversion clade</taxon>
        <taxon>NPAAA clade</taxon>
        <taxon>indigoferoid/millettioid clade</taxon>
        <taxon>Phaseoleae</taxon>
        <taxon>Clitoria</taxon>
    </lineage>
</organism>
<comment type="catalytic activity">
    <reaction evidence="6 7">
        <text>RNA(n) + a ribonucleoside 5'-triphosphate = RNA(n+1) + diphosphate</text>
        <dbReference type="Rhea" id="RHEA:21248"/>
        <dbReference type="Rhea" id="RHEA-COMP:14527"/>
        <dbReference type="Rhea" id="RHEA-COMP:17342"/>
        <dbReference type="ChEBI" id="CHEBI:33019"/>
        <dbReference type="ChEBI" id="CHEBI:61557"/>
        <dbReference type="ChEBI" id="CHEBI:140395"/>
        <dbReference type="EC" id="2.7.7.6"/>
    </reaction>
</comment>
<dbReference type="SUPFAM" id="SSF64484">
    <property type="entry name" value="beta and beta-prime subunits of DNA dependent RNA-polymerase"/>
    <property type="match status" value="1"/>
</dbReference>
<dbReference type="Pfam" id="PF00623">
    <property type="entry name" value="RNA_pol_Rpb1_2"/>
    <property type="match status" value="1"/>
</dbReference>
<evidence type="ECO:0000256" key="3">
    <source>
        <dbReference type="ARBA" id="ARBA00022695"/>
    </source>
</evidence>
<dbReference type="Gene3D" id="6.20.50.80">
    <property type="match status" value="1"/>
</dbReference>
<feature type="compositionally biased region" description="Basic and acidic residues" evidence="8">
    <location>
        <begin position="1941"/>
        <end position="1951"/>
    </location>
</feature>
<dbReference type="EC" id="2.7.7.6" evidence="7"/>
<evidence type="ECO:0000256" key="8">
    <source>
        <dbReference type="SAM" id="MobiDB-lite"/>
    </source>
</evidence>
<dbReference type="EMBL" id="JAYKXN010000001">
    <property type="protein sequence ID" value="KAK7317354.1"/>
    <property type="molecule type" value="Genomic_DNA"/>
</dbReference>
<sequence length="2147" mass="239401">MTGYHLFDRVLDKLIFERTIFAKLYVMSGNPSDIHGGQCWTCQMYSLFADLFFFACFCEVCTDGVVFTVDVMEDNPPPSTVSDGVVVGIKFGMATRQEICTASISDSSISHASQLSNPFLGLPLEFGRCESCGTSEAGKCEGHFGYIELPVPIYHPSHVSELKRMLSLICLNCLKMRRTKFPASSSGLAQRLLSPCCEEVNAALVSIREVKTSDGACYLALKVSKSKMQNGFWSFLEKYGYRYEDDHTRALLPCEVVEIIKRIPIETKKKLAGKGYFPQDGYVLKYLPVPPNCLSVPVVSDGVTVMSSDPAMTILRKLLRKVEIIRSSRSGEPNFESHHVEANDLQSVVDQYLQVRGTSKVARDIETHFGVNKELNESSTKAWLEKMRTLFIRKGSGFSSRNVITGDGYKRINEVGIPAEVAQRITFEERVNIHNISYLQKLVDENLCLTYKEGVSTYSLREGSKGHIYLKPGQIVHRRIMDGDIVFINRPPTTHKHSLQALVVYIHDDHTVKINPLICGPLGADFDGDCVHLFYPQSLAAKAEVVELFSVENQLLSSHSGNLNLQLSTDSLLSLKMLVKRCFFDRAAANQLAMFLSLPLPRPALLKSGSGDSHWTSVQMLQCALPLSFDCTGGRYLIRQSEILEFDLSRDVLPATINEIAASIFFGKGPKEALNFFDVLQPFLMESIFADGFSVGLQDFSISRAFKRVIDRGIGKLSSLLYQLRSIYNELVAQQLEKHIRDVEIPVIDFALKSTKLGDLIDSKSKSAIEKVVQQVGFLGQQIFDRGRFYSKGLVEDVASHFHLKCCYDGDVYPSAEYGLLKGCFIHGLDPYEELVHSISTREIIVRSSRGLSEPGTLFKNLMAILRDVVICYDGTVRNVCSNSIIQFEYGAQAGEKTQPLFPAGEPVGVLAATSMSNPAYKAVLDASPSSNSSWEFMKEILLCKVNFRNEPIDRRVILYFNDCDCGRSYCRENAAYLVKNQLRKISLKDTALEFIIEYQSQLAHKGTDAGFVGHIHLDKIMLKERKINMADVSRKCQDRLNSFRRKKKIYQILKRTELSFSESCSFLHPSAPCVSFFWIDGSVNDADKTANIMADLICPVLLETIIQGDPRISSASIIWASPDANTWVRNPYKSSHGELALDVILEKEAVKQSGDAWRIVLDSCLPVLDLIDTRRSIPYAIKQIQELLGISCTFDQAIQRLAASVKMVAKGVLREHLILLASSMTCGGNLVGFNTGGYKALARQLNIQVPFTDATLFTPKKCFERAAEKCHTDSLSSVVASCSWGKHVAVGTGSKFDLLWDENEIKSNEIEGMDVYNFLHMVKGLTGGEEENNACLGEDIDDLLEENMDWSMSPEHTSGFNAVFEENFELPNDSTSNGWDANTNQTGTKDNEWSGWVTNKAESKDSRSGGAEEDPWKKSDVIQEAKSNEWSTWDRNKYEIPAGGSEKVKEDSWSSQKHKADVEQEDSLSFGAWNANPANQLKEKSNEWSAWGDRKKSETPSTEMKETGSERAQEDSWSSRKWKADDTHKESSMFDAWNANNNDDQTQTKSNDWSTRGRNKFEKQDGGSKRAQGDSWSSCKWNVATTDDSSRFGAMDSMTRDQTKTESKRVQEGSQGSQKWKAGTQEAGVTQNDLSRSRAWDVKDQEKPNSNDRSSWTRNKVETKHGESERAVDDSWGKWKPESKVGADVMQEDSLKSNAWECNSDNSSWGKSRSPKNKAASSKGWDLKFDLANSDGNKGSQWGKRDNSDNSSWGKLKSPENQAASSQGWDSKFDSASDGNKGSQWGKKDNSDNSSWGKAKSPENQAASSQGWDSKFDSANSDGNKGSQWGKKDNSDNSSWGKPKSSESQAWDSDIKSNQFAGSQGWDSKFASVNSDGNKGVQWGKKDNSDNSSWGKPKSSENQAWSSNNKSNQAPSSQGWDSQLASANSEGDKGFQWGKKGREPFKKNRFEGSQAWGSNSGDRRNQNRPPRAPGPIYSSEEQDVLKDIEPIMQSIRRIMQQQGYNDGDPLASEDQCFVLENVFEHHPDKENKMGAGIDYVMVSRHSSFQDSRCFYVVLKDGSREDFSYLKCLDNFIRKKYPEVAESFIGKFFRKRGKRDQTANQAADQTGTPGLDETATPATPAANQTATPGQDETATPGPMETNE</sequence>
<evidence type="ECO:0000256" key="7">
    <source>
        <dbReference type="RuleBase" id="RU004279"/>
    </source>
</evidence>
<feature type="compositionally biased region" description="Polar residues" evidence="8">
    <location>
        <begin position="1575"/>
        <end position="1588"/>
    </location>
</feature>
<feature type="compositionally biased region" description="Low complexity" evidence="8">
    <location>
        <begin position="2118"/>
        <end position="2132"/>
    </location>
</feature>
<evidence type="ECO:0000313" key="11">
    <source>
        <dbReference type="Proteomes" id="UP001359559"/>
    </source>
</evidence>
<keyword evidence="1 7" id="KW-0240">DNA-directed RNA polymerase</keyword>
<dbReference type="Gene3D" id="3.10.450.40">
    <property type="match status" value="1"/>
</dbReference>
<keyword evidence="2 7" id="KW-0808">Transferase</keyword>
<dbReference type="InterPro" id="IPR042102">
    <property type="entry name" value="RNA_pol_Rpb1_3_sf"/>
</dbReference>
<feature type="compositionally biased region" description="Polar residues" evidence="8">
    <location>
        <begin position="1793"/>
        <end position="1828"/>
    </location>
</feature>
<evidence type="ECO:0000256" key="2">
    <source>
        <dbReference type="ARBA" id="ARBA00022679"/>
    </source>
</evidence>
<dbReference type="InterPro" id="IPR044893">
    <property type="entry name" value="RNA_pol_Rpb1_clamp_domain"/>
</dbReference>